<evidence type="ECO:0000256" key="10">
    <source>
        <dbReference type="SAM" id="SignalP"/>
    </source>
</evidence>
<keyword evidence="4 8" id="KW-0106">Calcium</keyword>
<evidence type="ECO:0000256" key="7">
    <source>
        <dbReference type="ARBA" id="ARBA00023180"/>
    </source>
</evidence>
<evidence type="ECO:0000256" key="6">
    <source>
        <dbReference type="ARBA" id="ARBA00023136"/>
    </source>
</evidence>
<feature type="domain" description="Cadherin" evidence="11">
    <location>
        <begin position="361"/>
        <end position="479"/>
    </location>
</feature>
<evidence type="ECO:0000256" key="4">
    <source>
        <dbReference type="ARBA" id="ARBA00022837"/>
    </source>
</evidence>
<keyword evidence="6 9" id="KW-0472">Membrane</keyword>
<dbReference type="EMBL" id="CAJOBD010000445">
    <property type="protein sequence ID" value="CAF3669925.1"/>
    <property type="molecule type" value="Genomic_DNA"/>
</dbReference>
<dbReference type="Proteomes" id="UP000663836">
    <property type="component" value="Unassembled WGS sequence"/>
</dbReference>
<evidence type="ECO:0000313" key="12">
    <source>
        <dbReference type="EMBL" id="CAF0814402.1"/>
    </source>
</evidence>
<keyword evidence="7" id="KW-0325">Glycoprotein</keyword>
<feature type="domain" description="Cadherin" evidence="11">
    <location>
        <begin position="584"/>
        <end position="688"/>
    </location>
</feature>
<dbReference type="SUPFAM" id="SSF49313">
    <property type="entry name" value="Cadherin-like"/>
    <property type="match status" value="6"/>
</dbReference>
<keyword evidence="3" id="KW-0677">Repeat</keyword>
<dbReference type="InterPro" id="IPR050174">
    <property type="entry name" value="Protocadherin/Cadherin-CA"/>
</dbReference>
<dbReference type="EMBL" id="CAJNOT010000065">
    <property type="protein sequence ID" value="CAF0814402.1"/>
    <property type="molecule type" value="Genomic_DNA"/>
</dbReference>
<dbReference type="PANTHER" id="PTHR24028">
    <property type="entry name" value="CADHERIN-87A"/>
    <property type="match status" value="1"/>
</dbReference>
<accession>A0A818SEL8</accession>
<evidence type="ECO:0000256" key="5">
    <source>
        <dbReference type="ARBA" id="ARBA00022989"/>
    </source>
</evidence>
<feature type="domain" description="Cadherin" evidence="11">
    <location>
        <begin position="131"/>
        <end position="238"/>
    </location>
</feature>
<keyword evidence="10" id="KW-0732">Signal</keyword>
<evidence type="ECO:0000256" key="9">
    <source>
        <dbReference type="SAM" id="Phobius"/>
    </source>
</evidence>
<sequence>MHYYYHCYFYLFLFPIICAYDCEEVCNITLSVMENTSIEKLQWNLNDLIYNRTSSLEYLQFSLSNPSDYFEIELTKILKFRLIELDREKICKNNLLNDECSLQLQIFTQTSFIIIFKMIILDENDWKPLFNQDYIYLNIRENLPINYRVQLPIAYDYDSIQYNIDHYEFINNIEEIEKLFQLEKFHDELRLKLLKKLNCELKNNYQLYIIAIDKGGLKSNVLHVNVTVGDLNEYQPRFNQRFYHKGIPENISIINSFSSPILQINATDDDCYDKTILYSILNNDIPNDIFPFEIDKYTGLMRVKHQLDYETISTYRFRVKASNLDQITSSMVPIIIDILDVNDNQPLIQMNILNEYKLNENNDNFIININENIRLGQFIGTILIRDMDSTMINHHLSLKILSCLPLTISCPIELDSGMENNIFNSTTYVIRTSRLVDIELGDEKFIIILEARDYGDPSLSSQRHLIINIIDENDCTPKFTQLNYQFRLSYSSPIGFFIGQVQADDDDYSPNFRLIQYKFLENDYQDVISIDVNNGSLFLAKQLSTEMKLNITVRAIDVHNHSLYDQANIEIFLFDETTCLPVFRQTIYVFNTSEHQMIPYEIGQVNVDNCLLSSIPISYHLIKEDSLSPFPFSIDSHTGIIKVIHELDREIRSFYKFHISSLHSKTQQLTQIEIQINILDENDHYPIFNNLHKEYIYISTHHHHHQTNKIFITHIHAIDADVGLNGLINYYFTNKDHYKYFHLYPNGSIILYNLNNVHLPVRLEIYARDQGYPRPLNSKESIIIYVCDIYKRHECPINESPNKLRRNFYLGSIFIMISVVLILFIIIICIIWNLFMKKKLRRKENNKSYSYQIEARKNLIISDSLYDLSPIIHGNHRSKCLVV</sequence>
<reference evidence="13" key="1">
    <citation type="submission" date="2021-02" db="EMBL/GenBank/DDBJ databases">
        <authorList>
            <person name="Nowell W R."/>
        </authorList>
    </citation>
    <scope>NUCLEOTIDE SEQUENCE</scope>
</reference>
<feature type="transmembrane region" description="Helical" evidence="9">
    <location>
        <begin position="808"/>
        <end position="835"/>
    </location>
</feature>
<dbReference type="AlphaFoldDB" id="A0A818SEL8"/>
<evidence type="ECO:0000313" key="14">
    <source>
        <dbReference type="Proteomes" id="UP000663836"/>
    </source>
</evidence>
<evidence type="ECO:0000313" key="13">
    <source>
        <dbReference type="EMBL" id="CAF3669925.1"/>
    </source>
</evidence>
<feature type="signal peptide" evidence="10">
    <location>
        <begin position="1"/>
        <end position="19"/>
    </location>
</feature>
<evidence type="ECO:0000256" key="2">
    <source>
        <dbReference type="ARBA" id="ARBA00022692"/>
    </source>
</evidence>
<protein>
    <recommendedName>
        <fullName evidence="11">Cadherin domain-containing protein</fullName>
    </recommendedName>
</protein>
<comment type="subcellular location">
    <subcellularLocation>
        <location evidence="1">Membrane</location>
        <topology evidence="1">Single-pass membrane protein</topology>
    </subcellularLocation>
</comment>
<comment type="caution">
    <text evidence="13">The sequence shown here is derived from an EMBL/GenBank/DDBJ whole genome shotgun (WGS) entry which is preliminary data.</text>
</comment>
<keyword evidence="5 9" id="KW-1133">Transmembrane helix</keyword>
<dbReference type="SMART" id="SM00112">
    <property type="entry name" value="CA"/>
    <property type="match status" value="6"/>
</dbReference>
<dbReference type="InterPro" id="IPR020894">
    <property type="entry name" value="Cadherin_CS"/>
</dbReference>
<evidence type="ECO:0000256" key="8">
    <source>
        <dbReference type="PROSITE-ProRule" id="PRU00043"/>
    </source>
</evidence>
<dbReference type="InterPro" id="IPR002126">
    <property type="entry name" value="Cadherin-like_dom"/>
</dbReference>
<dbReference type="PROSITE" id="PS00232">
    <property type="entry name" value="CADHERIN_1"/>
    <property type="match status" value="1"/>
</dbReference>
<feature type="domain" description="Cadherin" evidence="11">
    <location>
        <begin position="239"/>
        <end position="348"/>
    </location>
</feature>
<feature type="domain" description="Cadherin" evidence="11">
    <location>
        <begin position="480"/>
        <end position="583"/>
    </location>
</feature>
<evidence type="ECO:0000256" key="3">
    <source>
        <dbReference type="ARBA" id="ARBA00022737"/>
    </source>
</evidence>
<dbReference type="Pfam" id="PF00028">
    <property type="entry name" value="Cadherin"/>
    <property type="match status" value="2"/>
</dbReference>
<dbReference type="Gene3D" id="2.60.40.60">
    <property type="entry name" value="Cadherins"/>
    <property type="match status" value="7"/>
</dbReference>
<dbReference type="Proteomes" id="UP000663864">
    <property type="component" value="Unassembled WGS sequence"/>
</dbReference>
<dbReference type="GO" id="GO:0005886">
    <property type="term" value="C:plasma membrane"/>
    <property type="evidence" value="ECO:0007669"/>
    <property type="project" value="InterPro"/>
</dbReference>
<evidence type="ECO:0000259" key="11">
    <source>
        <dbReference type="PROSITE" id="PS50268"/>
    </source>
</evidence>
<evidence type="ECO:0000256" key="1">
    <source>
        <dbReference type="ARBA" id="ARBA00004167"/>
    </source>
</evidence>
<keyword evidence="2 9" id="KW-0812">Transmembrane</keyword>
<dbReference type="CDD" id="cd11304">
    <property type="entry name" value="Cadherin_repeat"/>
    <property type="match status" value="5"/>
</dbReference>
<name>A0A818SEL8_9BILA</name>
<feature type="chain" id="PRO_5036414917" description="Cadherin domain-containing protein" evidence="10">
    <location>
        <begin position="20"/>
        <end position="883"/>
    </location>
</feature>
<dbReference type="PANTHER" id="PTHR24028:SF146">
    <property type="entry name" value="CADHERIN 96CB, ISOFORM D-RELATED"/>
    <property type="match status" value="1"/>
</dbReference>
<dbReference type="GO" id="GO:0007156">
    <property type="term" value="P:homophilic cell adhesion via plasma membrane adhesion molecules"/>
    <property type="evidence" value="ECO:0007669"/>
    <property type="project" value="InterPro"/>
</dbReference>
<gene>
    <name evidence="13" type="ORF">JBS370_LOCUS7466</name>
    <name evidence="12" type="ORF">ZHD862_LOCUS3069</name>
</gene>
<dbReference type="PROSITE" id="PS50268">
    <property type="entry name" value="CADHERIN_2"/>
    <property type="match status" value="6"/>
</dbReference>
<dbReference type="GO" id="GO:0005509">
    <property type="term" value="F:calcium ion binding"/>
    <property type="evidence" value="ECO:0007669"/>
    <property type="project" value="UniProtKB-UniRule"/>
</dbReference>
<proteinExistence type="predicted"/>
<organism evidence="13 14">
    <name type="scientific">Rotaria sordida</name>
    <dbReference type="NCBI Taxonomy" id="392033"/>
    <lineage>
        <taxon>Eukaryota</taxon>
        <taxon>Metazoa</taxon>
        <taxon>Spiralia</taxon>
        <taxon>Gnathifera</taxon>
        <taxon>Rotifera</taxon>
        <taxon>Eurotatoria</taxon>
        <taxon>Bdelloidea</taxon>
        <taxon>Philodinida</taxon>
        <taxon>Philodinidae</taxon>
        <taxon>Rotaria</taxon>
    </lineage>
</organism>
<feature type="domain" description="Cadherin" evidence="11">
    <location>
        <begin position="712"/>
        <end position="798"/>
    </location>
</feature>
<dbReference type="PRINTS" id="PR00205">
    <property type="entry name" value="CADHERIN"/>
</dbReference>
<dbReference type="InterPro" id="IPR015919">
    <property type="entry name" value="Cadherin-like_sf"/>
</dbReference>